<evidence type="ECO:0000313" key="2">
    <source>
        <dbReference type="Proteomes" id="UP000282759"/>
    </source>
</evidence>
<dbReference type="Pfam" id="PF11175">
    <property type="entry name" value="DUF2961"/>
    <property type="match status" value="1"/>
</dbReference>
<sequence>MFLPYSVCLAQQKPVGKNKVTLASLLEEMISFDSQVNYPVQSYTCKQVSSYDRRTISPDKPGWFANDDGAGYVRLDSINGRKEKVMFEAEGPGVVTRIWMTTLIKNGVLRFYFDGSKIPAFEIQGYDMNKTPFYAGKALSLTHTHYTPEGKGGNTFMLPLPYQKSCRITFEEPDYSKKIPRYYHINYRTYKPGTQVQTFTLAEAASLQSRIEDVNSRLLNPPTFTGGEKQSLSAQIDSGERVSIDLPKGTFAIKNLAIDIKGNKGDYGIMMRNVILKIKFDGKETVRVPLSDFSGAGFGSRKVDSWYISADGKGSVTSRWVMPYKSSAQIELENLSPFPVTASVILNCAPWSWGANTLYFHTSWKEEKNIPLNNQYDNDSENLDWNFVTLSGRGIYKGDLMTLFNYAPDWYGEGDEKIWVDDDKFPSFIGTGTEDYYNCSWAPVVPFYTPFGGAPRADNTSSYGYNSFLRTRNLDNILFTRQLKFDLEMLSWNKGKEDCSTTVFWYGDAGSSAKK</sequence>
<gene>
    <name evidence="1" type="ORF">EOD41_10260</name>
</gene>
<dbReference type="EMBL" id="SACK01000003">
    <property type="protein sequence ID" value="RVU01122.1"/>
    <property type="molecule type" value="Genomic_DNA"/>
</dbReference>
<dbReference type="Proteomes" id="UP000282759">
    <property type="component" value="Unassembled WGS sequence"/>
</dbReference>
<accession>A0A3S2V8E4</accession>
<evidence type="ECO:0000313" key="1">
    <source>
        <dbReference type="EMBL" id="RVU01122.1"/>
    </source>
</evidence>
<dbReference type="Gene3D" id="2.60.120.1390">
    <property type="match status" value="2"/>
</dbReference>
<name>A0A3S2V8E4_9SPHI</name>
<dbReference type="InterPro" id="IPR021345">
    <property type="entry name" value="DUF2961"/>
</dbReference>
<dbReference type="AlphaFoldDB" id="A0A3S2V8E4"/>
<proteinExistence type="predicted"/>
<dbReference type="OrthoDB" id="2518538at2"/>
<protein>
    <submittedName>
        <fullName evidence="1">DUF2961 domain-containing protein</fullName>
    </submittedName>
</protein>
<comment type="caution">
    <text evidence="1">The sequence shown here is derived from an EMBL/GenBank/DDBJ whole genome shotgun (WGS) entry which is preliminary data.</text>
</comment>
<reference evidence="1 2" key="1">
    <citation type="submission" date="2019-01" db="EMBL/GenBank/DDBJ databases">
        <authorList>
            <person name="Chen W.-M."/>
        </authorList>
    </citation>
    <scope>NUCLEOTIDE SEQUENCE [LARGE SCALE GENOMIC DNA]</scope>
    <source>
        <strain evidence="1 2">YBJ-36</strain>
    </source>
</reference>
<organism evidence="1 2">
    <name type="scientific">Mucilaginibacter limnophilus</name>
    <dbReference type="NCBI Taxonomy" id="1932778"/>
    <lineage>
        <taxon>Bacteria</taxon>
        <taxon>Pseudomonadati</taxon>
        <taxon>Bacteroidota</taxon>
        <taxon>Sphingobacteriia</taxon>
        <taxon>Sphingobacteriales</taxon>
        <taxon>Sphingobacteriaceae</taxon>
        <taxon>Mucilaginibacter</taxon>
    </lineage>
</organism>
<keyword evidence="2" id="KW-1185">Reference proteome</keyword>